<comment type="caution">
    <text evidence="2">The sequence shown here is derived from an EMBL/GenBank/DDBJ whole genome shotgun (WGS) entry which is preliminary data.</text>
</comment>
<dbReference type="Proteomes" id="UP000777438">
    <property type="component" value="Unassembled WGS sequence"/>
</dbReference>
<keyword evidence="1" id="KW-0472">Membrane</keyword>
<feature type="transmembrane region" description="Helical" evidence="1">
    <location>
        <begin position="96"/>
        <end position="120"/>
    </location>
</feature>
<evidence type="ECO:0000256" key="1">
    <source>
        <dbReference type="SAM" id="Phobius"/>
    </source>
</evidence>
<sequence length="126" mass="13786">MICPWTTPAPGRTRSLTRTIQTVHFVSTLAPAPIGSVYFLFPVFVSASILSSWSSPCVAGTDRHHCLYHADPGRCVSVCATTIFSLGEPWYHASQWVLIIDAGLVSCQLATYVPLSTLLLRSRYVS</sequence>
<dbReference type="AlphaFoldDB" id="A0A9P8W3D8"/>
<proteinExistence type="predicted"/>
<keyword evidence="1" id="KW-1133">Transmembrane helix</keyword>
<feature type="transmembrane region" description="Helical" evidence="1">
    <location>
        <begin position="22"/>
        <end position="45"/>
    </location>
</feature>
<keyword evidence="3" id="KW-1185">Reference proteome</keyword>
<name>A0A9P8W3D8_9HYPO</name>
<dbReference type="EMBL" id="JAGPYM010000013">
    <property type="protein sequence ID" value="KAH6888063.1"/>
    <property type="molecule type" value="Genomic_DNA"/>
</dbReference>
<protein>
    <submittedName>
        <fullName evidence="2">Uncharacterized protein</fullName>
    </submittedName>
</protein>
<evidence type="ECO:0000313" key="2">
    <source>
        <dbReference type="EMBL" id="KAH6888063.1"/>
    </source>
</evidence>
<evidence type="ECO:0000313" key="3">
    <source>
        <dbReference type="Proteomes" id="UP000777438"/>
    </source>
</evidence>
<accession>A0A9P8W3D8</accession>
<organism evidence="2 3">
    <name type="scientific">Thelonectria olida</name>
    <dbReference type="NCBI Taxonomy" id="1576542"/>
    <lineage>
        <taxon>Eukaryota</taxon>
        <taxon>Fungi</taxon>
        <taxon>Dikarya</taxon>
        <taxon>Ascomycota</taxon>
        <taxon>Pezizomycotina</taxon>
        <taxon>Sordariomycetes</taxon>
        <taxon>Hypocreomycetidae</taxon>
        <taxon>Hypocreales</taxon>
        <taxon>Nectriaceae</taxon>
        <taxon>Thelonectria</taxon>
    </lineage>
</organism>
<keyword evidence="1" id="KW-0812">Transmembrane</keyword>
<gene>
    <name evidence="2" type="ORF">B0T10DRAFT_66512</name>
</gene>
<reference evidence="2 3" key="1">
    <citation type="journal article" date="2021" name="Nat. Commun.">
        <title>Genetic determinants of endophytism in the Arabidopsis root mycobiome.</title>
        <authorList>
            <person name="Mesny F."/>
            <person name="Miyauchi S."/>
            <person name="Thiergart T."/>
            <person name="Pickel B."/>
            <person name="Atanasova L."/>
            <person name="Karlsson M."/>
            <person name="Huettel B."/>
            <person name="Barry K.W."/>
            <person name="Haridas S."/>
            <person name="Chen C."/>
            <person name="Bauer D."/>
            <person name="Andreopoulos W."/>
            <person name="Pangilinan J."/>
            <person name="LaButti K."/>
            <person name="Riley R."/>
            <person name="Lipzen A."/>
            <person name="Clum A."/>
            <person name="Drula E."/>
            <person name="Henrissat B."/>
            <person name="Kohler A."/>
            <person name="Grigoriev I.V."/>
            <person name="Martin F.M."/>
            <person name="Hacquard S."/>
        </authorList>
    </citation>
    <scope>NUCLEOTIDE SEQUENCE [LARGE SCALE GENOMIC DNA]</scope>
    <source>
        <strain evidence="2 3">MPI-CAGE-CH-0241</strain>
    </source>
</reference>